<keyword evidence="1" id="KW-0812">Transmembrane</keyword>
<keyword evidence="1" id="KW-1133">Transmembrane helix</keyword>
<feature type="transmembrane region" description="Helical" evidence="1">
    <location>
        <begin position="51"/>
        <end position="68"/>
    </location>
</feature>
<feature type="transmembrane region" description="Helical" evidence="1">
    <location>
        <begin position="139"/>
        <end position="155"/>
    </location>
</feature>
<dbReference type="EMBL" id="PVXO01000012">
    <property type="protein sequence ID" value="PRR79932.1"/>
    <property type="molecule type" value="Genomic_DNA"/>
</dbReference>
<dbReference type="SUPFAM" id="SSF103481">
    <property type="entry name" value="Multidrug resistance efflux transporter EmrE"/>
    <property type="match status" value="1"/>
</dbReference>
<keyword evidence="1" id="KW-0472">Membrane</keyword>
<name>A0A2T0B7T9_9CLOT</name>
<organism evidence="2 3">
    <name type="scientific">Clostridium liquoris</name>
    <dbReference type="NCBI Taxonomy" id="1289519"/>
    <lineage>
        <taxon>Bacteria</taxon>
        <taxon>Bacillati</taxon>
        <taxon>Bacillota</taxon>
        <taxon>Clostridia</taxon>
        <taxon>Eubacteriales</taxon>
        <taxon>Clostridiaceae</taxon>
        <taxon>Clostridium</taxon>
    </lineage>
</organism>
<feature type="transmembrane region" description="Helical" evidence="1">
    <location>
        <begin position="254"/>
        <end position="271"/>
    </location>
</feature>
<dbReference type="InterPro" id="IPR037185">
    <property type="entry name" value="EmrE-like"/>
</dbReference>
<feature type="transmembrane region" description="Helical" evidence="1">
    <location>
        <begin position="6"/>
        <end position="23"/>
    </location>
</feature>
<evidence type="ECO:0000256" key="1">
    <source>
        <dbReference type="SAM" id="Phobius"/>
    </source>
</evidence>
<dbReference type="Gene3D" id="1.10.3730.20">
    <property type="match status" value="1"/>
</dbReference>
<protein>
    <recommendedName>
        <fullName evidence="4">EamA-like transporter family protein</fullName>
    </recommendedName>
</protein>
<dbReference type="Proteomes" id="UP000239706">
    <property type="component" value="Unassembled WGS sequence"/>
</dbReference>
<proteinExistence type="predicted"/>
<keyword evidence="3" id="KW-1185">Reference proteome</keyword>
<feature type="transmembrane region" description="Helical" evidence="1">
    <location>
        <begin position="80"/>
        <end position="100"/>
    </location>
</feature>
<feature type="transmembrane region" description="Helical" evidence="1">
    <location>
        <begin position="109"/>
        <end position="127"/>
    </location>
</feature>
<evidence type="ECO:0000313" key="3">
    <source>
        <dbReference type="Proteomes" id="UP000239706"/>
    </source>
</evidence>
<feature type="transmembrane region" description="Helical" evidence="1">
    <location>
        <begin position="162"/>
        <end position="182"/>
    </location>
</feature>
<sequence>MTNLWSVILAIMGILLHSIGILLQKKGTSGINFKELINLKNIKNMKISSDLIIWVIGLILAYNISVFPTAIASKGLAPEVISAISGLGIVFVIILSHIFLKEELYKSDILFAIIIIVCLYVICAAQQRKTITYVDKTAFYALTLSPFLLLMPVFLKKLTNKIKAVLFSSISGLTGGVAYVILNVSVNTGRGSFAGIFRSAYIYEYIIVGFISGAFLQVAYKFGDIIHIVPVQMSLTIIYPLICSYFIFHKSISIVQNLSILVIALCCWIILRRH</sequence>
<feature type="transmembrane region" description="Helical" evidence="1">
    <location>
        <begin position="227"/>
        <end position="248"/>
    </location>
</feature>
<feature type="transmembrane region" description="Helical" evidence="1">
    <location>
        <begin position="202"/>
        <end position="220"/>
    </location>
</feature>
<reference evidence="2 3" key="1">
    <citation type="submission" date="2018-03" db="EMBL/GenBank/DDBJ databases">
        <title>Genome sequence of Clostridium liquoris DSM 100320.</title>
        <authorList>
            <person name="Poehlein A."/>
            <person name="Daniel R."/>
        </authorList>
    </citation>
    <scope>NUCLEOTIDE SEQUENCE [LARGE SCALE GENOMIC DNA]</scope>
    <source>
        <strain evidence="2 3">DSM 100320</strain>
    </source>
</reference>
<comment type="caution">
    <text evidence="2">The sequence shown here is derived from an EMBL/GenBank/DDBJ whole genome shotgun (WGS) entry which is preliminary data.</text>
</comment>
<dbReference type="AlphaFoldDB" id="A0A2T0B7T9"/>
<gene>
    <name evidence="2" type="ORF">CLLI_06650</name>
</gene>
<evidence type="ECO:0000313" key="2">
    <source>
        <dbReference type="EMBL" id="PRR79932.1"/>
    </source>
</evidence>
<accession>A0A2T0B7T9</accession>
<evidence type="ECO:0008006" key="4">
    <source>
        <dbReference type="Google" id="ProtNLM"/>
    </source>
</evidence>